<dbReference type="RefSeq" id="XP_065645026.1">
    <property type="nucleotide sequence ID" value="XM_065788954.1"/>
</dbReference>
<keyword evidence="8 10" id="KW-0333">Golgi apparatus</keyword>
<feature type="transmembrane region" description="Helical" evidence="10">
    <location>
        <begin position="14"/>
        <end position="31"/>
    </location>
</feature>
<evidence type="ECO:0000313" key="12">
    <source>
        <dbReference type="RefSeq" id="XP_065645026.1"/>
    </source>
</evidence>
<keyword evidence="9 10" id="KW-0472">Membrane</keyword>
<evidence type="ECO:0000256" key="8">
    <source>
        <dbReference type="ARBA" id="ARBA00023034"/>
    </source>
</evidence>
<evidence type="ECO:0000256" key="6">
    <source>
        <dbReference type="ARBA" id="ARBA00022968"/>
    </source>
</evidence>
<evidence type="ECO:0000256" key="10">
    <source>
        <dbReference type="RuleBase" id="RU363063"/>
    </source>
</evidence>
<evidence type="ECO:0000256" key="9">
    <source>
        <dbReference type="ARBA" id="ARBA00023136"/>
    </source>
</evidence>
<dbReference type="Proteomes" id="UP001652625">
    <property type="component" value="Chromosome 01"/>
</dbReference>
<sequence length="348" mass="40655">MITRKLKFILVQKWSLFGLILLNIFLLGIYLRCILQSNCTQNVNKLKSYSMIAKRNINNGPTNCFLLVFVISSPSGFLRRKTIRETWLQSDIYSEEQVCRKFVVGTKNLSPVLIAELHSEQNINKDMLFLNDLVDSYHSLTTKLLQTITWVSNNIKSVYVMKVDDDSFVRLDILIEDLKKKSTLSRVYWGYFRGDSNVKTTGEWAENNWILSDHYLPYALGGGYLISYDLIEYLAAIHDMLQLYNSEDVSLGVWLAPLKLNRIHDIRFDTEFKSRGCSNRHVVSHKQKPEDMYEKHRELQYKNRLCKKETELIMTFDYNWNVRPSKCCKRVPLSALSNLTSSIYDKII</sequence>
<reference evidence="12" key="2">
    <citation type="submission" date="2025-08" db="UniProtKB">
        <authorList>
            <consortium name="RefSeq"/>
        </authorList>
    </citation>
    <scope>IDENTIFICATION</scope>
</reference>
<evidence type="ECO:0000256" key="4">
    <source>
        <dbReference type="ARBA" id="ARBA00022679"/>
    </source>
</evidence>
<protein>
    <recommendedName>
        <fullName evidence="10">Hexosyltransferase</fullName>
        <ecNumber evidence="10">2.4.1.-</ecNumber>
    </recommendedName>
</protein>
<evidence type="ECO:0000256" key="3">
    <source>
        <dbReference type="ARBA" id="ARBA00022676"/>
    </source>
</evidence>
<evidence type="ECO:0000256" key="1">
    <source>
        <dbReference type="ARBA" id="ARBA00004323"/>
    </source>
</evidence>
<proteinExistence type="inferred from homology"/>
<dbReference type="EC" id="2.4.1.-" evidence="10"/>
<dbReference type="InterPro" id="IPR002659">
    <property type="entry name" value="Glyco_trans_31"/>
</dbReference>
<keyword evidence="3 10" id="KW-0328">Glycosyltransferase</keyword>
<comment type="similarity">
    <text evidence="2 10">Belongs to the glycosyltransferase 31 family.</text>
</comment>
<reference evidence="11" key="1">
    <citation type="submission" date="2025-05" db="UniProtKB">
        <authorList>
            <consortium name="RefSeq"/>
        </authorList>
    </citation>
    <scope>NUCLEOTIDE SEQUENCE [LARGE SCALE GENOMIC DNA]</scope>
</reference>
<dbReference type="Gene3D" id="3.90.550.50">
    <property type="match status" value="1"/>
</dbReference>
<dbReference type="Pfam" id="PF01762">
    <property type="entry name" value="Galactosyl_T"/>
    <property type="match status" value="1"/>
</dbReference>
<organism evidence="11 12">
    <name type="scientific">Hydra vulgaris</name>
    <name type="common">Hydra</name>
    <name type="synonym">Hydra attenuata</name>
    <dbReference type="NCBI Taxonomy" id="6087"/>
    <lineage>
        <taxon>Eukaryota</taxon>
        <taxon>Metazoa</taxon>
        <taxon>Cnidaria</taxon>
        <taxon>Hydrozoa</taxon>
        <taxon>Hydroidolina</taxon>
        <taxon>Anthoathecata</taxon>
        <taxon>Aplanulata</taxon>
        <taxon>Hydridae</taxon>
        <taxon>Hydra</taxon>
    </lineage>
</organism>
<evidence type="ECO:0000256" key="7">
    <source>
        <dbReference type="ARBA" id="ARBA00022989"/>
    </source>
</evidence>
<keyword evidence="5 10" id="KW-0812">Transmembrane</keyword>
<dbReference type="PANTHER" id="PTHR11214:SF3">
    <property type="entry name" value="BETA-1,3-GALACTOSYLTRANSFERASE 6"/>
    <property type="match status" value="1"/>
</dbReference>
<keyword evidence="4" id="KW-0808">Transferase</keyword>
<keyword evidence="7 10" id="KW-1133">Transmembrane helix</keyword>
<evidence type="ECO:0000256" key="2">
    <source>
        <dbReference type="ARBA" id="ARBA00008661"/>
    </source>
</evidence>
<accession>A0ABM4B827</accession>
<evidence type="ECO:0000256" key="5">
    <source>
        <dbReference type="ARBA" id="ARBA00022692"/>
    </source>
</evidence>
<comment type="subcellular location">
    <subcellularLocation>
        <location evidence="1 10">Golgi apparatus membrane</location>
        <topology evidence="1 10">Single-pass type II membrane protein</topology>
    </subcellularLocation>
</comment>
<dbReference type="GeneID" id="100208936"/>
<gene>
    <name evidence="12" type="primary">LOC100208936</name>
</gene>
<dbReference type="PANTHER" id="PTHR11214">
    <property type="entry name" value="BETA-1,3-N-ACETYLGLUCOSAMINYLTRANSFERASE"/>
    <property type="match status" value="1"/>
</dbReference>
<keyword evidence="6 10" id="KW-0735">Signal-anchor</keyword>
<evidence type="ECO:0000313" key="11">
    <source>
        <dbReference type="Proteomes" id="UP001652625"/>
    </source>
</evidence>
<keyword evidence="11" id="KW-1185">Reference proteome</keyword>
<name>A0ABM4B827_HYDVU</name>